<evidence type="ECO:0000256" key="6">
    <source>
        <dbReference type="ARBA" id="ARBA00022692"/>
    </source>
</evidence>
<dbReference type="GO" id="GO:0015628">
    <property type="term" value="P:protein secretion by the type II secretion system"/>
    <property type="evidence" value="ECO:0007669"/>
    <property type="project" value="UniProtKB-UniRule"/>
</dbReference>
<dbReference type="NCBIfam" id="TIGR02532">
    <property type="entry name" value="IV_pilin_GFxxxE"/>
    <property type="match status" value="1"/>
</dbReference>
<protein>
    <recommendedName>
        <fullName evidence="9">Type II secretion system protein I</fullName>
        <shortName evidence="9">T2SS minor pseudopilin I</shortName>
    </recommendedName>
</protein>
<dbReference type="RefSeq" id="WP_117202836.1">
    <property type="nucleotide sequence ID" value="NZ_JBHTBK010000011.1"/>
</dbReference>
<dbReference type="InterPro" id="IPR010052">
    <property type="entry name" value="T2SS_protein-GspI"/>
</dbReference>
<dbReference type="EMBL" id="QVPD01000008">
    <property type="protein sequence ID" value="RFP60097.1"/>
    <property type="molecule type" value="Genomic_DNA"/>
</dbReference>
<evidence type="ECO:0000256" key="9">
    <source>
        <dbReference type="RuleBase" id="RU368030"/>
    </source>
</evidence>
<accession>A0A372DKV4</accession>
<dbReference type="InterPro" id="IPR003413">
    <property type="entry name" value="T2SS_GspI_C"/>
</dbReference>
<keyword evidence="3" id="KW-1003">Cell membrane</keyword>
<evidence type="ECO:0000256" key="3">
    <source>
        <dbReference type="ARBA" id="ARBA00022475"/>
    </source>
</evidence>
<evidence type="ECO:0000313" key="11">
    <source>
        <dbReference type="EMBL" id="RFP60097.1"/>
    </source>
</evidence>
<dbReference type="Proteomes" id="UP000262917">
    <property type="component" value="Unassembled WGS sequence"/>
</dbReference>
<dbReference type="SUPFAM" id="SSF54523">
    <property type="entry name" value="Pili subunits"/>
    <property type="match status" value="1"/>
</dbReference>
<dbReference type="PANTHER" id="PTHR38779">
    <property type="entry name" value="TYPE II SECRETION SYSTEM PROTEIN I-RELATED"/>
    <property type="match status" value="1"/>
</dbReference>
<keyword evidence="6" id="KW-0812">Transmembrane</keyword>
<dbReference type="InterPro" id="IPR012902">
    <property type="entry name" value="N_methyl_site"/>
</dbReference>
<comment type="caution">
    <text evidence="11">The sequence shown here is derived from an EMBL/GenBank/DDBJ whole genome shotgun (WGS) entry which is preliminary data.</text>
</comment>
<keyword evidence="5 9" id="KW-0997">Cell inner membrane</keyword>
<comment type="subcellular location">
    <subcellularLocation>
        <location evidence="1 9">Cell inner membrane</location>
        <topology evidence="1 9">Single-pass membrane protein</topology>
    </subcellularLocation>
</comment>
<dbReference type="Pfam" id="PF07963">
    <property type="entry name" value="N_methyl"/>
    <property type="match status" value="1"/>
</dbReference>
<dbReference type="PROSITE" id="PS00409">
    <property type="entry name" value="PROKAR_NTER_METHYL"/>
    <property type="match status" value="1"/>
</dbReference>
<proteinExistence type="inferred from homology"/>
<keyword evidence="12" id="KW-1185">Reference proteome</keyword>
<dbReference type="Gene3D" id="3.30.1300.30">
    <property type="entry name" value="GSPII I/J protein-like"/>
    <property type="match status" value="1"/>
</dbReference>
<dbReference type="GO" id="GO:0005886">
    <property type="term" value="C:plasma membrane"/>
    <property type="evidence" value="ECO:0007669"/>
    <property type="project" value="UniProtKB-SubCell"/>
</dbReference>
<keyword evidence="8" id="KW-0472">Membrane</keyword>
<comment type="PTM">
    <text evidence="9">Cleaved by prepilin peptidase.</text>
</comment>
<comment type="similarity">
    <text evidence="2 9">Belongs to the GSP I family.</text>
</comment>
<dbReference type="NCBIfam" id="TIGR01707">
    <property type="entry name" value="gspI"/>
    <property type="match status" value="1"/>
</dbReference>
<evidence type="ECO:0000256" key="7">
    <source>
        <dbReference type="ARBA" id="ARBA00022989"/>
    </source>
</evidence>
<reference evidence="11 12" key="1">
    <citation type="submission" date="2018-08" db="EMBL/GenBank/DDBJ databases">
        <title>Lysobacter weifangensis sp. nov., a new member of the family 'Xanthomonadaceae', isolated from soil in a farmland.</title>
        <authorList>
            <person name="Zhao H."/>
        </authorList>
    </citation>
    <scope>NUCLEOTIDE SEQUENCE [LARGE SCALE GENOMIC DNA]</scope>
    <source>
        <strain evidence="11 12">WF-2</strain>
    </source>
</reference>
<evidence type="ECO:0000256" key="8">
    <source>
        <dbReference type="ARBA" id="ARBA00023136"/>
    </source>
</evidence>
<sequence>MRAEVSGFSLLEVLVALAVLALAMAALIRTAGLQGAGLVDARQRSCAQWVAANVIADARLAGAVPIEGTRNGEMEMGRVRWRWRLTVTPTPVPGVRRLAVEVAHPQGRRVLTLDGFSGAP</sequence>
<evidence type="ECO:0000256" key="5">
    <source>
        <dbReference type="ARBA" id="ARBA00022519"/>
    </source>
</evidence>
<dbReference type="InterPro" id="IPR045584">
    <property type="entry name" value="Pilin-like"/>
</dbReference>
<comment type="function">
    <text evidence="9">Component of the type II secretion system required for the energy-dependent secretion of extracellular factors such as proteases and toxins from the periplasm.</text>
</comment>
<keyword evidence="7" id="KW-1133">Transmembrane helix</keyword>
<feature type="domain" description="Type II secretion system protein GspI C-terminal" evidence="10">
    <location>
        <begin position="42"/>
        <end position="116"/>
    </location>
</feature>
<evidence type="ECO:0000259" key="10">
    <source>
        <dbReference type="Pfam" id="PF02501"/>
    </source>
</evidence>
<name>A0A372DKV4_9GAMM</name>
<organism evidence="11 12">
    <name type="scientific">Cognatiluteimonas weifangensis</name>
    <dbReference type="NCBI Taxonomy" id="2303539"/>
    <lineage>
        <taxon>Bacteria</taxon>
        <taxon>Pseudomonadati</taxon>
        <taxon>Pseudomonadota</taxon>
        <taxon>Gammaproteobacteria</taxon>
        <taxon>Lysobacterales</taxon>
        <taxon>Lysobacteraceae</taxon>
        <taxon>Cognatiluteimonas</taxon>
    </lineage>
</organism>
<evidence type="ECO:0000313" key="12">
    <source>
        <dbReference type="Proteomes" id="UP000262917"/>
    </source>
</evidence>
<comment type="subunit">
    <text evidence="9">Type II secretion is composed of four main components: the outer membrane complex, the inner membrane complex, the cytoplasmic secretion ATPase and the periplasm-spanning pseudopilus.</text>
</comment>
<dbReference type="PANTHER" id="PTHR38779:SF2">
    <property type="entry name" value="TYPE II SECRETION SYSTEM PROTEIN I-RELATED"/>
    <property type="match status" value="1"/>
</dbReference>
<dbReference type="GO" id="GO:0015627">
    <property type="term" value="C:type II protein secretion system complex"/>
    <property type="evidence" value="ECO:0007669"/>
    <property type="project" value="UniProtKB-UniRule"/>
</dbReference>
<dbReference type="OrthoDB" id="6121517at2"/>
<gene>
    <name evidence="11" type="primary">gspI</name>
    <name evidence="11" type="ORF">D0Y53_08675</name>
</gene>
<dbReference type="Pfam" id="PF02501">
    <property type="entry name" value="T2SSI"/>
    <property type="match status" value="1"/>
</dbReference>
<evidence type="ECO:0000256" key="2">
    <source>
        <dbReference type="ARBA" id="ARBA00008358"/>
    </source>
</evidence>
<keyword evidence="4 9" id="KW-0488">Methylation</keyword>
<dbReference type="AlphaFoldDB" id="A0A372DKV4"/>
<evidence type="ECO:0000256" key="1">
    <source>
        <dbReference type="ARBA" id="ARBA00004377"/>
    </source>
</evidence>
<evidence type="ECO:0000256" key="4">
    <source>
        <dbReference type="ARBA" id="ARBA00022481"/>
    </source>
</evidence>